<organism evidence="2 3">
    <name type="scientific">Exophiala mesophila</name>
    <name type="common">Black yeast-like fungus</name>
    <dbReference type="NCBI Taxonomy" id="212818"/>
    <lineage>
        <taxon>Eukaryota</taxon>
        <taxon>Fungi</taxon>
        <taxon>Dikarya</taxon>
        <taxon>Ascomycota</taxon>
        <taxon>Pezizomycotina</taxon>
        <taxon>Eurotiomycetes</taxon>
        <taxon>Chaetothyriomycetidae</taxon>
        <taxon>Chaetothyriales</taxon>
        <taxon>Herpotrichiellaceae</taxon>
        <taxon>Exophiala</taxon>
    </lineage>
</organism>
<dbReference type="Pfam" id="PF13826">
    <property type="entry name" value="Monooxy_af470-like"/>
    <property type="match status" value="1"/>
</dbReference>
<proteinExistence type="predicted"/>
<keyword evidence="1" id="KW-1133">Transmembrane helix</keyword>
<gene>
    <name evidence="2" type="ORF">PV10_07400</name>
</gene>
<accession>A0A0D1WM58</accession>
<dbReference type="STRING" id="212818.A0A0D1WM58"/>
<feature type="transmembrane region" description="Helical" evidence="1">
    <location>
        <begin position="36"/>
        <end position="69"/>
    </location>
</feature>
<evidence type="ECO:0000313" key="3">
    <source>
        <dbReference type="Proteomes" id="UP000054302"/>
    </source>
</evidence>
<dbReference type="InterPro" id="IPR025444">
    <property type="entry name" value="Monooxy_af470"/>
</dbReference>
<dbReference type="Proteomes" id="UP000054302">
    <property type="component" value="Unassembled WGS sequence"/>
</dbReference>
<keyword evidence="1" id="KW-0472">Membrane</keyword>
<dbReference type="HOGENOM" id="CLU_053354_1_0_1"/>
<dbReference type="OMA" id="IHKFAHE"/>
<dbReference type="SUPFAM" id="SSF54909">
    <property type="entry name" value="Dimeric alpha+beta barrel"/>
    <property type="match status" value="1"/>
</dbReference>
<evidence type="ECO:0000256" key="1">
    <source>
        <dbReference type="SAM" id="Phobius"/>
    </source>
</evidence>
<dbReference type="AlphaFoldDB" id="A0A0D1WM58"/>
<evidence type="ECO:0000313" key="2">
    <source>
        <dbReference type="EMBL" id="KIV90055.1"/>
    </source>
</evidence>
<protein>
    <submittedName>
        <fullName evidence="2">Uncharacterized protein</fullName>
    </submittedName>
</protein>
<dbReference type="GeneID" id="27325245"/>
<dbReference type="EMBL" id="KN847524">
    <property type="protein sequence ID" value="KIV90055.1"/>
    <property type="molecule type" value="Genomic_DNA"/>
</dbReference>
<dbReference type="InterPro" id="IPR011008">
    <property type="entry name" value="Dimeric_a/b-barrel"/>
</dbReference>
<dbReference type="OrthoDB" id="3202396at2759"/>
<dbReference type="VEuPathDB" id="FungiDB:PV10_07400"/>
<dbReference type="RefSeq" id="XP_016221629.1">
    <property type="nucleotide sequence ID" value="XM_016372297.1"/>
</dbReference>
<sequence length="300" mass="34133">MFKSVLPSTTKRPPAQRNWPGEWATLSAVLSDHYNFTLWLLVGGSIQAILGLVFQSAYTCLPVLFFLLFQCLKTFAINMGILRNPYLEGVTFDRTAPQIPDEDGNFHSDAGAENITVFLLGFKINHPLGILAPHIQTINDANIRMWKELEETSPDSGYYGGSEWTCRDPRGAVEVLTISYWRSTEDVHRFAYGPVHRKIWDYWNSHHKELSHLGISHEMYEVPKHKWEGVYLNFQPTLLGATSYLKKGDKFIGGNVDDKWISSLLDASKGKLRTSAGRLGRDPTELYETFNDTPKVYKDE</sequence>
<name>A0A0D1WM58_EXOME</name>
<keyword evidence="1" id="KW-0812">Transmembrane</keyword>
<keyword evidence="3" id="KW-1185">Reference proteome</keyword>
<reference evidence="2 3" key="1">
    <citation type="submission" date="2015-01" db="EMBL/GenBank/DDBJ databases">
        <title>The Genome Sequence of Exophiala mesophila CBS40295.</title>
        <authorList>
            <consortium name="The Broad Institute Genomics Platform"/>
            <person name="Cuomo C."/>
            <person name="de Hoog S."/>
            <person name="Gorbushina A."/>
            <person name="Stielow B."/>
            <person name="Teixiera M."/>
            <person name="Abouelleil A."/>
            <person name="Chapman S.B."/>
            <person name="Priest M."/>
            <person name="Young S.K."/>
            <person name="Wortman J."/>
            <person name="Nusbaum C."/>
            <person name="Birren B."/>
        </authorList>
    </citation>
    <scope>NUCLEOTIDE SEQUENCE [LARGE SCALE GENOMIC DNA]</scope>
    <source>
        <strain evidence="2 3">CBS 40295</strain>
    </source>
</reference>